<dbReference type="Proteomes" id="UP000325440">
    <property type="component" value="Unassembled WGS sequence"/>
</dbReference>
<reference evidence="5 6" key="1">
    <citation type="submission" date="2019-08" db="EMBL/GenBank/DDBJ databases">
        <authorList>
            <person name="Alioto T."/>
            <person name="Alioto T."/>
            <person name="Gomez Garrido J."/>
        </authorList>
    </citation>
    <scope>NUCLEOTIDE SEQUENCE [LARGE SCALE GENOMIC DNA]</scope>
</reference>
<dbReference type="InterPro" id="IPR011992">
    <property type="entry name" value="EF-hand-dom_pair"/>
</dbReference>
<dbReference type="InterPro" id="IPR002048">
    <property type="entry name" value="EF_hand_dom"/>
</dbReference>
<protein>
    <submittedName>
        <fullName evidence="5">EF-Hand 1, calcium-binding site,EF-hand domain pair,EF-hand domain</fullName>
    </submittedName>
</protein>
<evidence type="ECO:0000259" key="4">
    <source>
        <dbReference type="PROSITE" id="PS50222"/>
    </source>
</evidence>
<name>A0A5E4NSU6_9HEMI</name>
<evidence type="ECO:0000256" key="3">
    <source>
        <dbReference type="ARBA" id="ARBA00022837"/>
    </source>
</evidence>
<feature type="domain" description="EF-hand" evidence="4">
    <location>
        <begin position="157"/>
        <end position="192"/>
    </location>
</feature>
<dbReference type="Pfam" id="PF13202">
    <property type="entry name" value="EF-hand_5"/>
    <property type="match status" value="1"/>
</dbReference>
<proteinExistence type="predicted"/>
<dbReference type="SUPFAM" id="SSF47473">
    <property type="entry name" value="EF-hand"/>
    <property type="match status" value="1"/>
</dbReference>
<evidence type="ECO:0000313" key="5">
    <source>
        <dbReference type="EMBL" id="VVC46035.1"/>
    </source>
</evidence>
<dbReference type="OrthoDB" id="293868at2759"/>
<accession>A0A5E4NSU6</accession>
<dbReference type="PROSITE" id="PS50222">
    <property type="entry name" value="EF_HAND_2"/>
    <property type="match status" value="2"/>
</dbReference>
<evidence type="ECO:0000313" key="6">
    <source>
        <dbReference type="Proteomes" id="UP000325440"/>
    </source>
</evidence>
<dbReference type="PROSITE" id="PS00018">
    <property type="entry name" value="EF_HAND_1"/>
    <property type="match status" value="4"/>
</dbReference>
<dbReference type="Gene3D" id="1.10.238.10">
    <property type="entry name" value="EF-hand"/>
    <property type="match status" value="2"/>
</dbReference>
<dbReference type="AlphaFoldDB" id="A0A5E4NSU6"/>
<keyword evidence="1" id="KW-0479">Metal-binding</keyword>
<evidence type="ECO:0000256" key="2">
    <source>
        <dbReference type="ARBA" id="ARBA00022737"/>
    </source>
</evidence>
<dbReference type="GO" id="GO:0005509">
    <property type="term" value="F:calcium ion binding"/>
    <property type="evidence" value="ECO:0007669"/>
    <property type="project" value="InterPro"/>
</dbReference>
<organism evidence="5 6">
    <name type="scientific">Cinara cedri</name>
    <dbReference type="NCBI Taxonomy" id="506608"/>
    <lineage>
        <taxon>Eukaryota</taxon>
        <taxon>Metazoa</taxon>
        <taxon>Ecdysozoa</taxon>
        <taxon>Arthropoda</taxon>
        <taxon>Hexapoda</taxon>
        <taxon>Insecta</taxon>
        <taxon>Pterygota</taxon>
        <taxon>Neoptera</taxon>
        <taxon>Paraneoptera</taxon>
        <taxon>Hemiptera</taxon>
        <taxon>Sternorrhyncha</taxon>
        <taxon>Aphidomorpha</taxon>
        <taxon>Aphidoidea</taxon>
        <taxon>Aphididae</taxon>
        <taxon>Lachninae</taxon>
        <taxon>Cinara</taxon>
    </lineage>
</organism>
<evidence type="ECO:0000256" key="1">
    <source>
        <dbReference type="ARBA" id="ARBA00022723"/>
    </source>
</evidence>
<sequence length="202" mass="23372">MRVEKTMVRVNRLIEESNLEFEKNDIDGDGFVTWREYTGIGDTYCSSNNDFNTDTKEEKAYFIASDIDNDGQLSQVEFQYFNRPEIYPHMKPTIINCLMNIYDTNEDGQITSDEFIAGGLVGQDEEEFTEIDTDKNHIFNKNEVHMAWASSKDVVMIAESDAEHFISISDKNKDGLLSFEEILNITYTSQNGEEYNTFREEL</sequence>
<keyword evidence="3" id="KW-0106">Calcium</keyword>
<keyword evidence="6" id="KW-1185">Reference proteome</keyword>
<feature type="domain" description="EF-hand" evidence="4">
    <location>
        <begin position="90"/>
        <end position="125"/>
    </location>
</feature>
<dbReference type="InterPro" id="IPR018247">
    <property type="entry name" value="EF_Hand_1_Ca_BS"/>
</dbReference>
<dbReference type="GO" id="GO:0005783">
    <property type="term" value="C:endoplasmic reticulum"/>
    <property type="evidence" value="ECO:0007669"/>
    <property type="project" value="TreeGrafter"/>
</dbReference>
<gene>
    <name evidence="5" type="ORF">CINCED_3A018313</name>
</gene>
<dbReference type="PANTHER" id="PTHR10827:SF98">
    <property type="entry name" value="45 KDA CALCIUM-BINDING PROTEIN"/>
    <property type="match status" value="1"/>
</dbReference>
<keyword evidence="2" id="KW-0677">Repeat</keyword>
<dbReference type="EMBL" id="CABPRJ010002429">
    <property type="protein sequence ID" value="VVC46035.1"/>
    <property type="molecule type" value="Genomic_DNA"/>
</dbReference>
<dbReference type="PANTHER" id="PTHR10827">
    <property type="entry name" value="RETICULOCALBIN"/>
    <property type="match status" value="1"/>
</dbReference>